<dbReference type="Gene3D" id="3.30.230.10">
    <property type="match status" value="1"/>
</dbReference>
<dbReference type="InterPro" id="IPR000100">
    <property type="entry name" value="RNase_P"/>
</dbReference>
<dbReference type="SUPFAM" id="SSF54211">
    <property type="entry name" value="Ribosomal protein S5 domain 2-like"/>
    <property type="match status" value="1"/>
</dbReference>
<organism evidence="9 10">
    <name type="scientific">Lacihabitans lacunae</name>
    <dbReference type="NCBI Taxonomy" id="1028214"/>
    <lineage>
        <taxon>Bacteria</taxon>
        <taxon>Pseudomonadati</taxon>
        <taxon>Bacteroidota</taxon>
        <taxon>Cytophagia</taxon>
        <taxon>Cytophagales</taxon>
        <taxon>Leadbetterellaceae</taxon>
        <taxon>Lacihabitans</taxon>
    </lineage>
</organism>
<evidence type="ECO:0000313" key="9">
    <source>
        <dbReference type="EMBL" id="MFC3810755.1"/>
    </source>
</evidence>
<evidence type="ECO:0000256" key="3">
    <source>
        <dbReference type="ARBA" id="ARBA00022722"/>
    </source>
</evidence>
<dbReference type="NCBIfam" id="TIGR00188">
    <property type="entry name" value="rnpA"/>
    <property type="match status" value="1"/>
</dbReference>
<evidence type="ECO:0000313" key="10">
    <source>
        <dbReference type="Proteomes" id="UP001595616"/>
    </source>
</evidence>
<evidence type="ECO:0000256" key="4">
    <source>
        <dbReference type="ARBA" id="ARBA00022759"/>
    </source>
</evidence>
<dbReference type="PROSITE" id="PS00648">
    <property type="entry name" value="RIBONUCLEASE_P"/>
    <property type="match status" value="1"/>
</dbReference>
<evidence type="ECO:0000256" key="7">
    <source>
        <dbReference type="HAMAP-Rule" id="MF_00227"/>
    </source>
</evidence>
<comment type="function">
    <text evidence="1 7">RNaseP catalyzes the removal of the 5'-leader sequence from pre-tRNA to produce the mature 5'-terminus. It can also cleave other RNA substrates such as 4.5S RNA. The protein component plays an auxiliary but essential role in vivo by binding to the 5'-leader sequence and broadening the substrate specificity of the ribozyme.</text>
</comment>
<dbReference type="GO" id="GO:0004526">
    <property type="term" value="F:ribonuclease P activity"/>
    <property type="evidence" value="ECO:0007669"/>
    <property type="project" value="UniProtKB-EC"/>
</dbReference>
<evidence type="ECO:0000256" key="1">
    <source>
        <dbReference type="ARBA" id="ARBA00002663"/>
    </source>
</evidence>
<keyword evidence="5 7" id="KW-0378">Hydrolase</keyword>
<sequence length="124" mass="14397">MDQSFGKLERICSKQTIDSLFDRTSKAKIDFLVFPYKVIIQTKDAEAIKGLFPEVLISVSKKRFKRAVDRNLIKRRIKETYRLNKVEVKQSTAIAFIYVAKEILPFTDLEKAMIKVLARLKADK</sequence>
<dbReference type="EMBL" id="JBHRYQ010000001">
    <property type="protein sequence ID" value="MFC3810755.1"/>
    <property type="molecule type" value="Genomic_DNA"/>
</dbReference>
<reference evidence="10" key="1">
    <citation type="journal article" date="2019" name="Int. J. Syst. Evol. Microbiol.">
        <title>The Global Catalogue of Microorganisms (GCM) 10K type strain sequencing project: providing services to taxonomists for standard genome sequencing and annotation.</title>
        <authorList>
            <consortium name="The Broad Institute Genomics Platform"/>
            <consortium name="The Broad Institute Genome Sequencing Center for Infectious Disease"/>
            <person name="Wu L."/>
            <person name="Ma J."/>
        </authorList>
    </citation>
    <scope>NUCLEOTIDE SEQUENCE [LARGE SCALE GENOMIC DNA]</scope>
    <source>
        <strain evidence="10">CECT 7956</strain>
    </source>
</reference>
<evidence type="ECO:0000256" key="6">
    <source>
        <dbReference type="ARBA" id="ARBA00022884"/>
    </source>
</evidence>
<accession>A0ABV7YUV8</accession>
<dbReference type="HAMAP" id="MF_00227">
    <property type="entry name" value="RNase_P"/>
    <property type="match status" value="1"/>
</dbReference>
<dbReference type="EC" id="3.1.26.5" evidence="7 8"/>
<comment type="similarity">
    <text evidence="7">Belongs to the RnpA family.</text>
</comment>
<evidence type="ECO:0000256" key="8">
    <source>
        <dbReference type="NCBIfam" id="TIGR00188"/>
    </source>
</evidence>
<comment type="caution">
    <text evidence="9">The sequence shown here is derived from an EMBL/GenBank/DDBJ whole genome shotgun (WGS) entry which is preliminary data.</text>
</comment>
<keyword evidence="6 7" id="KW-0694">RNA-binding</keyword>
<dbReference type="Pfam" id="PF00825">
    <property type="entry name" value="Ribonuclease_P"/>
    <property type="match status" value="1"/>
</dbReference>
<dbReference type="InterPro" id="IPR020568">
    <property type="entry name" value="Ribosomal_Su5_D2-typ_SF"/>
</dbReference>
<dbReference type="RefSeq" id="WP_379837149.1">
    <property type="nucleotide sequence ID" value="NZ_JBHRYQ010000001.1"/>
</dbReference>
<dbReference type="InterPro" id="IPR020539">
    <property type="entry name" value="RNase_P_CS"/>
</dbReference>
<evidence type="ECO:0000256" key="2">
    <source>
        <dbReference type="ARBA" id="ARBA00022694"/>
    </source>
</evidence>
<gene>
    <name evidence="7 9" type="primary">rnpA</name>
    <name evidence="9" type="ORF">ACFOOI_08820</name>
</gene>
<comment type="catalytic activity">
    <reaction evidence="7">
        <text>Endonucleolytic cleavage of RNA, removing 5'-extranucleotides from tRNA precursor.</text>
        <dbReference type="EC" id="3.1.26.5"/>
    </reaction>
</comment>
<keyword evidence="10" id="KW-1185">Reference proteome</keyword>
<keyword evidence="4 7" id="KW-0255">Endonuclease</keyword>
<keyword evidence="3 7" id="KW-0540">Nuclease</keyword>
<dbReference type="PANTHER" id="PTHR33992">
    <property type="entry name" value="RIBONUCLEASE P PROTEIN COMPONENT"/>
    <property type="match status" value="1"/>
</dbReference>
<comment type="subunit">
    <text evidence="7">Consists of a catalytic RNA component (M1 or rnpB) and a protein subunit.</text>
</comment>
<evidence type="ECO:0000256" key="5">
    <source>
        <dbReference type="ARBA" id="ARBA00022801"/>
    </source>
</evidence>
<dbReference type="PANTHER" id="PTHR33992:SF1">
    <property type="entry name" value="RIBONUCLEASE P PROTEIN COMPONENT"/>
    <property type="match status" value="1"/>
</dbReference>
<keyword evidence="2 7" id="KW-0819">tRNA processing</keyword>
<dbReference type="InterPro" id="IPR014721">
    <property type="entry name" value="Ribsml_uS5_D2-typ_fold_subgr"/>
</dbReference>
<protein>
    <recommendedName>
        <fullName evidence="7 8">Ribonuclease P protein component</fullName>
        <shortName evidence="7">RNase P protein</shortName>
        <shortName evidence="7">RNaseP protein</shortName>
        <ecNumber evidence="7 8">3.1.26.5</ecNumber>
    </recommendedName>
    <alternativeName>
        <fullName evidence="7">Protein C5</fullName>
    </alternativeName>
</protein>
<dbReference type="Proteomes" id="UP001595616">
    <property type="component" value="Unassembled WGS sequence"/>
</dbReference>
<proteinExistence type="inferred from homology"/>
<name>A0ABV7YUV8_9BACT</name>